<dbReference type="InterPro" id="IPR002937">
    <property type="entry name" value="Amino_oxidase"/>
</dbReference>
<reference evidence="2 3" key="1">
    <citation type="journal article" date="2019" name="Nat. Microbiol.">
        <title>Mediterranean grassland soil C-N compound turnover is dependent on rainfall and depth, and is mediated by genomically divergent microorganisms.</title>
        <authorList>
            <person name="Diamond S."/>
            <person name="Andeer P.F."/>
            <person name="Li Z."/>
            <person name="Crits-Christoph A."/>
            <person name="Burstein D."/>
            <person name="Anantharaman K."/>
            <person name="Lane K.R."/>
            <person name="Thomas B.C."/>
            <person name="Pan C."/>
            <person name="Northen T.R."/>
            <person name="Banfield J.F."/>
        </authorList>
    </citation>
    <scope>NUCLEOTIDE SEQUENCE [LARGE SCALE GENOMIC DNA]</scope>
    <source>
        <strain evidence="2">WS_3</strain>
    </source>
</reference>
<evidence type="ECO:0000313" key="3">
    <source>
        <dbReference type="Proteomes" id="UP000320184"/>
    </source>
</evidence>
<protein>
    <submittedName>
        <fullName evidence="2">FAD-dependent oxidoreductase</fullName>
    </submittedName>
</protein>
<name>A0A538SB24_UNCEI</name>
<dbReference type="Proteomes" id="UP000320184">
    <property type="component" value="Unassembled WGS sequence"/>
</dbReference>
<accession>A0A538SB24</accession>
<dbReference type="AlphaFoldDB" id="A0A538SB24"/>
<dbReference type="Gene3D" id="1.10.3110.10">
    <property type="entry name" value="protoporphyrinogen ix oxidase, domain 3"/>
    <property type="match status" value="1"/>
</dbReference>
<feature type="domain" description="Amine oxidase" evidence="1">
    <location>
        <begin position="12"/>
        <end position="399"/>
    </location>
</feature>
<organism evidence="2 3">
    <name type="scientific">Eiseniibacteriota bacterium</name>
    <dbReference type="NCBI Taxonomy" id="2212470"/>
    <lineage>
        <taxon>Bacteria</taxon>
        <taxon>Candidatus Eiseniibacteriota</taxon>
    </lineage>
</organism>
<dbReference type="InterPro" id="IPR050464">
    <property type="entry name" value="Zeta_carotene_desat/Oxidored"/>
</dbReference>
<sequence length="439" mass="49227">MALSAAVIGGGISGLASAVRVAGLGHRVTLYEGEDFLGGLGTTFGYQGGHLERFYHCILPTDTALIALIRELGLESRLLWRGTSMGFMYQRRTYPLNTALDLLRFSPLTFTERLRMGLMGIRARRQGLNPELDEVTAADWIKGMVGERAFEILWKPLLSAKIGDQYPALPALWLSSRMNREKNTGAEVKGCLEQGYRSLIDAFERHLRERGVEIRLRTQVRSIERHGDLMALRTDDGKRESFDFVVATSPLVQFQRMTSRLGLDPAISGLKLDYQGVVSGVFLLDRPLTRYYWMPFVDSGATAQGAIEMSNLVPLERSRGLYVTYLVNYTHRDSDLFRKNDAELLALYRRDLEALFPDARRSVVDQFLFRAPFVEPIWTVNYSRIRPPTAVIPGRLYLACTAQVYPRVNSWNSCCEVVEGMMPALAAETAAVQVGGRAA</sequence>
<dbReference type="GO" id="GO:0016491">
    <property type="term" value="F:oxidoreductase activity"/>
    <property type="evidence" value="ECO:0007669"/>
    <property type="project" value="InterPro"/>
</dbReference>
<dbReference type="PANTHER" id="PTHR42923">
    <property type="entry name" value="PROTOPORPHYRINOGEN OXIDASE"/>
    <property type="match status" value="1"/>
</dbReference>
<dbReference type="Gene3D" id="3.90.660.20">
    <property type="entry name" value="Protoporphyrinogen oxidase, mitochondrial, domain 2"/>
    <property type="match status" value="1"/>
</dbReference>
<comment type="caution">
    <text evidence="2">The sequence shown here is derived from an EMBL/GenBank/DDBJ whole genome shotgun (WGS) entry which is preliminary data.</text>
</comment>
<dbReference type="NCBIfam" id="NF005560">
    <property type="entry name" value="PRK07233.1"/>
    <property type="match status" value="1"/>
</dbReference>
<dbReference type="PANTHER" id="PTHR42923:SF46">
    <property type="entry name" value="AMINE OXIDASE"/>
    <property type="match status" value="1"/>
</dbReference>
<dbReference type="Gene3D" id="3.50.50.60">
    <property type="entry name" value="FAD/NAD(P)-binding domain"/>
    <property type="match status" value="1"/>
</dbReference>
<evidence type="ECO:0000259" key="1">
    <source>
        <dbReference type="Pfam" id="PF01593"/>
    </source>
</evidence>
<dbReference type="Pfam" id="PF01593">
    <property type="entry name" value="Amino_oxidase"/>
    <property type="match status" value="1"/>
</dbReference>
<evidence type="ECO:0000313" key="2">
    <source>
        <dbReference type="EMBL" id="TMQ48572.1"/>
    </source>
</evidence>
<dbReference type="EMBL" id="VBOT01000137">
    <property type="protein sequence ID" value="TMQ48572.1"/>
    <property type="molecule type" value="Genomic_DNA"/>
</dbReference>
<gene>
    <name evidence="2" type="ORF">E6K73_11790</name>
</gene>
<proteinExistence type="predicted"/>
<dbReference type="InterPro" id="IPR036188">
    <property type="entry name" value="FAD/NAD-bd_sf"/>
</dbReference>
<dbReference type="SUPFAM" id="SSF51905">
    <property type="entry name" value="FAD/NAD(P)-binding domain"/>
    <property type="match status" value="1"/>
</dbReference>